<keyword evidence="1" id="KW-0812">Transmembrane</keyword>
<feature type="non-terminal residue" evidence="2">
    <location>
        <position position="1"/>
    </location>
</feature>
<reference evidence="2 3" key="2">
    <citation type="journal article" date="2013" name="Plant Cell Physiol.">
        <title>Rice Annotation Project Database (RAP-DB): an integrative and interactive database for rice genomics.</title>
        <authorList>
            <person name="Sakai H."/>
            <person name="Lee S.S."/>
            <person name="Tanaka T."/>
            <person name="Numa H."/>
            <person name="Kim J."/>
            <person name="Kawahara Y."/>
            <person name="Wakimoto H."/>
            <person name="Yang C.C."/>
            <person name="Iwamoto M."/>
            <person name="Abe T."/>
            <person name="Yamada Y."/>
            <person name="Muto A."/>
            <person name="Inokuchi H."/>
            <person name="Ikemura T."/>
            <person name="Matsumoto T."/>
            <person name="Sasaki T."/>
            <person name="Itoh T."/>
        </authorList>
    </citation>
    <scope>NUCLEOTIDE SEQUENCE [LARGE SCALE GENOMIC DNA]</scope>
    <source>
        <strain evidence="3">cv. Nipponbare</strain>
    </source>
</reference>
<gene>
    <name evidence="2" type="ordered locus">Os01g0774001</name>
    <name evidence="2" type="ORF">OSNPB_010774001</name>
</gene>
<dbReference type="EMBL" id="AP014957">
    <property type="protein sequence ID" value="BAS74584.1"/>
    <property type="molecule type" value="Genomic_DNA"/>
</dbReference>
<feature type="transmembrane region" description="Helical" evidence="1">
    <location>
        <begin position="6"/>
        <end position="25"/>
    </location>
</feature>
<evidence type="ECO:0000313" key="2">
    <source>
        <dbReference type="EMBL" id="BAS74584.1"/>
    </source>
</evidence>
<keyword evidence="1" id="KW-1133">Transmembrane helix</keyword>
<reference evidence="3" key="1">
    <citation type="journal article" date="2005" name="Nature">
        <title>The map-based sequence of the rice genome.</title>
        <authorList>
            <consortium name="International rice genome sequencing project (IRGSP)"/>
            <person name="Matsumoto T."/>
            <person name="Wu J."/>
            <person name="Kanamori H."/>
            <person name="Katayose Y."/>
            <person name="Fujisawa M."/>
            <person name="Namiki N."/>
            <person name="Mizuno H."/>
            <person name="Yamamoto K."/>
            <person name="Antonio B.A."/>
            <person name="Baba T."/>
            <person name="Sakata K."/>
            <person name="Nagamura Y."/>
            <person name="Aoki H."/>
            <person name="Arikawa K."/>
            <person name="Arita K."/>
            <person name="Bito T."/>
            <person name="Chiden Y."/>
            <person name="Fujitsuka N."/>
            <person name="Fukunaka R."/>
            <person name="Hamada M."/>
            <person name="Harada C."/>
            <person name="Hayashi A."/>
            <person name="Hijishita S."/>
            <person name="Honda M."/>
            <person name="Hosokawa S."/>
            <person name="Ichikawa Y."/>
            <person name="Idonuma A."/>
            <person name="Iijima M."/>
            <person name="Ikeda M."/>
            <person name="Ikeno M."/>
            <person name="Ito K."/>
            <person name="Ito S."/>
            <person name="Ito T."/>
            <person name="Ito Y."/>
            <person name="Ito Y."/>
            <person name="Iwabuchi A."/>
            <person name="Kamiya K."/>
            <person name="Karasawa W."/>
            <person name="Kurita K."/>
            <person name="Katagiri S."/>
            <person name="Kikuta A."/>
            <person name="Kobayashi H."/>
            <person name="Kobayashi N."/>
            <person name="Machita K."/>
            <person name="Maehara T."/>
            <person name="Masukawa M."/>
            <person name="Mizubayashi T."/>
            <person name="Mukai Y."/>
            <person name="Nagasaki H."/>
            <person name="Nagata Y."/>
            <person name="Naito S."/>
            <person name="Nakashima M."/>
            <person name="Nakama Y."/>
            <person name="Nakamichi Y."/>
            <person name="Nakamura M."/>
            <person name="Meguro A."/>
            <person name="Negishi M."/>
            <person name="Ohta I."/>
            <person name="Ohta T."/>
            <person name="Okamoto M."/>
            <person name="Ono N."/>
            <person name="Saji S."/>
            <person name="Sakaguchi M."/>
            <person name="Sakai K."/>
            <person name="Shibata M."/>
            <person name="Shimokawa T."/>
            <person name="Song J."/>
            <person name="Takazaki Y."/>
            <person name="Terasawa K."/>
            <person name="Tsugane M."/>
            <person name="Tsuji K."/>
            <person name="Ueda S."/>
            <person name="Waki K."/>
            <person name="Yamagata H."/>
            <person name="Yamamoto M."/>
            <person name="Yamamoto S."/>
            <person name="Yamane H."/>
            <person name="Yoshiki S."/>
            <person name="Yoshihara R."/>
            <person name="Yukawa K."/>
            <person name="Zhong H."/>
            <person name="Yano M."/>
            <person name="Yuan Q."/>
            <person name="Ouyang S."/>
            <person name="Liu J."/>
            <person name="Jones K.M."/>
            <person name="Gansberger K."/>
            <person name="Moffat K."/>
            <person name="Hill J."/>
            <person name="Bera J."/>
            <person name="Fadrosh D."/>
            <person name="Jin S."/>
            <person name="Johri S."/>
            <person name="Kim M."/>
            <person name="Overton L."/>
            <person name="Reardon M."/>
            <person name="Tsitrin T."/>
            <person name="Vuong H."/>
            <person name="Weaver B."/>
            <person name="Ciecko A."/>
            <person name="Tallon L."/>
            <person name="Jackson J."/>
            <person name="Pai G."/>
            <person name="Aken S.V."/>
            <person name="Utterback T."/>
            <person name="Reidmuller S."/>
            <person name="Feldblyum T."/>
            <person name="Hsiao J."/>
            <person name="Zismann V."/>
            <person name="Iobst S."/>
            <person name="de Vazeille A.R."/>
            <person name="Buell C.R."/>
            <person name="Ying K."/>
            <person name="Li Y."/>
            <person name="Lu T."/>
            <person name="Huang Y."/>
            <person name="Zhao Q."/>
            <person name="Feng Q."/>
            <person name="Zhang L."/>
            <person name="Zhu J."/>
            <person name="Weng Q."/>
            <person name="Mu J."/>
            <person name="Lu Y."/>
            <person name="Fan D."/>
            <person name="Liu Y."/>
            <person name="Guan J."/>
            <person name="Zhang Y."/>
            <person name="Yu S."/>
            <person name="Liu X."/>
            <person name="Zhang Y."/>
            <person name="Hong G."/>
            <person name="Han B."/>
            <person name="Choisne N."/>
            <person name="Demange N."/>
            <person name="Orjeda G."/>
            <person name="Samain S."/>
            <person name="Cattolico L."/>
            <person name="Pelletier E."/>
            <person name="Couloux A."/>
            <person name="Segurens B."/>
            <person name="Wincker P."/>
            <person name="D'Hont A."/>
            <person name="Scarpelli C."/>
            <person name="Weissenbach J."/>
            <person name="Salanoubat M."/>
            <person name="Quetier F."/>
            <person name="Yu Y."/>
            <person name="Kim H.R."/>
            <person name="Rambo T."/>
            <person name="Currie J."/>
            <person name="Collura K."/>
            <person name="Luo M."/>
            <person name="Yang T."/>
            <person name="Ammiraju J.S.S."/>
            <person name="Engler F."/>
            <person name="Soderlund C."/>
            <person name="Wing R.A."/>
            <person name="Palmer L.E."/>
            <person name="de la Bastide M."/>
            <person name="Spiegel L."/>
            <person name="Nascimento L."/>
            <person name="Zutavern T."/>
            <person name="O'Shaughnessy A."/>
            <person name="Dike S."/>
            <person name="Dedhia N."/>
            <person name="Preston R."/>
            <person name="Balija V."/>
            <person name="McCombie W.R."/>
            <person name="Chow T."/>
            <person name="Chen H."/>
            <person name="Chung M."/>
            <person name="Chen C."/>
            <person name="Shaw J."/>
            <person name="Wu H."/>
            <person name="Hsiao K."/>
            <person name="Chao Y."/>
            <person name="Chu M."/>
            <person name="Cheng C."/>
            <person name="Hour A."/>
            <person name="Lee P."/>
            <person name="Lin S."/>
            <person name="Lin Y."/>
            <person name="Liou J."/>
            <person name="Liu S."/>
            <person name="Hsing Y."/>
            <person name="Raghuvanshi S."/>
            <person name="Mohanty A."/>
            <person name="Bharti A.K."/>
            <person name="Gaur A."/>
            <person name="Gupta V."/>
            <person name="Kumar D."/>
            <person name="Ravi V."/>
            <person name="Vij S."/>
            <person name="Kapur A."/>
            <person name="Khurana P."/>
            <person name="Khurana P."/>
            <person name="Khurana J.P."/>
            <person name="Tyagi A.K."/>
            <person name="Gaikwad K."/>
            <person name="Singh A."/>
            <person name="Dalal V."/>
            <person name="Srivastava S."/>
            <person name="Dixit A."/>
            <person name="Pal A.K."/>
            <person name="Ghazi I.A."/>
            <person name="Yadav M."/>
            <person name="Pandit A."/>
            <person name="Bhargava A."/>
            <person name="Sureshbabu K."/>
            <person name="Batra K."/>
            <person name="Sharma T.R."/>
            <person name="Mohapatra T."/>
            <person name="Singh N.K."/>
            <person name="Messing J."/>
            <person name="Nelson A.B."/>
            <person name="Fuks G."/>
            <person name="Kavchok S."/>
            <person name="Keizer G."/>
            <person name="Linton E."/>
            <person name="Llaca V."/>
            <person name="Song R."/>
            <person name="Tanyolac B."/>
            <person name="Young S."/>
            <person name="Ho-Il K."/>
            <person name="Hahn J.H."/>
            <person name="Sangsakoo G."/>
            <person name="Vanavichit A."/>
            <person name="de Mattos Luiz.A.T."/>
            <person name="Zimmer P.D."/>
            <person name="Malone G."/>
            <person name="Dellagostin O."/>
            <person name="de Oliveira A.C."/>
            <person name="Bevan M."/>
            <person name="Bancroft I."/>
            <person name="Minx P."/>
            <person name="Cordum H."/>
            <person name="Wilson R."/>
            <person name="Cheng Z."/>
            <person name="Jin W."/>
            <person name="Jiang J."/>
            <person name="Leong S.A."/>
            <person name="Iwama H."/>
            <person name="Gojobori T."/>
            <person name="Itoh T."/>
            <person name="Niimura Y."/>
            <person name="Fujii Y."/>
            <person name="Habara T."/>
            <person name="Sakai H."/>
            <person name="Sato Y."/>
            <person name="Wilson G."/>
            <person name="Kumar K."/>
            <person name="McCouch S."/>
            <person name="Juretic N."/>
            <person name="Hoen D."/>
            <person name="Wright S."/>
            <person name="Bruskiewich R."/>
            <person name="Bureau T."/>
            <person name="Miyao A."/>
            <person name="Hirochika H."/>
            <person name="Nishikawa T."/>
            <person name="Kadowaki K."/>
            <person name="Sugiura M."/>
            <person name="Burr B."/>
            <person name="Sasaki T."/>
        </authorList>
    </citation>
    <scope>NUCLEOTIDE SEQUENCE [LARGE SCALE GENOMIC DNA]</scope>
    <source>
        <strain evidence="3">cv. Nipponbare</strain>
    </source>
</reference>
<proteinExistence type="predicted"/>
<keyword evidence="3" id="KW-1185">Reference proteome</keyword>
<evidence type="ECO:0000256" key="1">
    <source>
        <dbReference type="SAM" id="Phobius"/>
    </source>
</evidence>
<organism evidence="2 3">
    <name type="scientific">Oryza sativa subsp. japonica</name>
    <name type="common">Rice</name>
    <dbReference type="NCBI Taxonomy" id="39947"/>
    <lineage>
        <taxon>Eukaryota</taxon>
        <taxon>Viridiplantae</taxon>
        <taxon>Streptophyta</taxon>
        <taxon>Embryophyta</taxon>
        <taxon>Tracheophyta</taxon>
        <taxon>Spermatophyta</taxon>
        <taxon>Magnoliopsida</taxon>
        <taxon>Liliopsida</taxon>
        <taxon>Poales</taxon>
        <taxon>Poaceae</taxon>
        <taxon>BOP clade</taxon>
        <taxon>Oryzoideae</taxon>
        <taxon>Oryzeae</taxon>
        <taxon>Oryzinae</taxon>
        <taxon>Oryza</taxon>
        <taxon>Oryza sativa</taxon>
    </lineage>
</organism>
<dbReference type="Proteomes" id="UP000059680">
    <property type="component" value="Chromosome 1"/>
</dbReference>
<dbReference type="PaxDb" id="39947-A0A0P0V8T6"/>
<accession>A0A0P0V8T6</accession>
<dbReference type="InParanoid" id="A0A0P0V8T6"/>
<dbReference type="AlphaFoldDB" id="A0A0P0V8T6"/>
<name>A0A0P0V8T6_ORYSJ</name>
<evidence type="ECO:0000313" key="3">
    <source>
        <dbReference type="Proteomes" id="UP000059680"/>
    </source>
</evidence>
<keyword evidence="1" id="KW-0472">Membrane</keyword>
<protein>
    <submittedName>
        <fullName evidence="2">Os01g0774001 protein</fullName>
    </submittedName>
</protein>
<dbReference type="STRING" id="39947.A0A0P0V8T6"/>
<reference evidence="2 3" key="3">
    <citation type="journal article" date="2013" name="Rice">
        <title>Improvement of the Oryza sativa Nipponbare reference genome using next generation sequence and optical map data.</title>
        <authorList>
            <person name="Kawahara Y."/>
            <person name="de la Bastide M."/>
            <person name="Hamilton J.P."/>
            <person name="Kanamori H."/>
            <person name="McCombie W.R."/>
            <person name="Ouyang S."/>
            <person name="Schwartz D.C."/>
            <person name="Tanaka T."/>
            <person name="Wu J."/>
            <person name="Zhou S."/>
            <person name="Childs K.L."/>
            <person name="Davidson R.M."/>
            <person name="Lin H."/>
            <person name="Quesada-Ocampo L."/>
            <person name="Vaillancourt B."/>
            <person name="Sakai H."/>
            <person name="Lee S.S."/>
            <person name="Kim J."/>
            <person name="Numa H."/>
            <person name="Itoh T."/>
            <person name="Buell C.R."/>
            <person name="Matsumoto T."/>
        </authorList>
    </citation>
    <scope>NUCLEOTIDE SEQUENCE [LARGE SCALE GENOMIC DNA]</scope>
    <source>
        <strain evidence="3">cv. Nipponbare</strain>
    </source>
</reference>
<sequence length="65" mass="7455">EGIHYALFVTVCHLFVLLFAFNFLCDVLNGASFNLTAIATFHATNLDWHLGRVQGQWVERWQSQS</sequence>
<dbReference type="Gramene" id="Os01t0774001-00">
    <property type="protein sequence ID" value="Os01t0774001-00"/>
    <property type="gene ID" value="Os01g0774001"/>
</dbReference>